<gene>
    <name evidence="2" type="ORF">tloyanaT_32300</name>
</gene>
<keyword evidence="1" id="KW-1133">Transmembrane helix</keyword>
<protein>
    <recommendedName>
        <fullName evidence="4">MarR family transcriptional regulator</fullName>
    </recommendedName>
</protein>
<evidence type="ECO:0000256" key="1">
    <source>
        <dbReference type="SAM" id="Phobius"/>
    </source>
</evidence>
<proteinExistence type="predicted"/>
<comment type="caution">
    <text evidence="2">The sequence shown here is derived from an EMBL/GenBank/DDBJ whole genome shotgun (WGS) entry which is preliminary data.</text>
</comment>
<evidence type="ECO:0000313" key="2">
    <source>
        <dbReference type="EMBL" id="GLX86977.1"/>
    </source>
</evidence>
<evidence type="ECO:0008006" key="4">
    <source>
        <dbReference type="Google" id="ProtNLM"/>
    </source>
</evidence>
<dbReference type="EMBL" id="BSSV01000008">
    <property type="protein sequence ID" value="GLX86977.1"/>
    <property type="molecule type" value="Genomic_DNA"/>
</dbReference>
<name>A0ABQ6HH93_9GAMM</name>
<keyword evidence="1" id="KW-0812">Transmembrane</keyword>
<feature type="transmembrane region" description="Helical" evidence="1">
    <location>
        <begin position="5"/>
        <end position="25"/>
    </location>
</feature>
<dbReference type="RefSeq" id="WP_284300558.1">
    <property type="nucleotide sequence ID" value="NZ_BSSV01000008.1"/>
</dbReference>
<reference evidence="2 3" key="1">
    <citation type="submission" date="2023-03" db="EMBL/GenBank/DDBJ databases">
        <title>Thalassotalea loyana LMG 22536T draft genome sequence.</title>
        <authorList>
            <person name="Sawabe T."/>
        </authorList>
    </citation>
    <scope>NUCLEOTIDE SEQUENCE [LARGE SCALE GENOMIC DNA]</scope>
    <source>
        <strain evidence="2 3">LMG 22536</strain>
    </source>
</reference>
<organism evidence="2 3">
    <name type="scientific">Thalassotalea loyana</name>
    <dbReference type="NCBI Taxonomy" id="280483"/>
    <lineage>
        <taxon>Bacteria</taxon>
        <taxon>Pseudomonadati</taxon>
        <taxon>Pseudomonadota</taxon>
        <taxon>Gammaproteobacteria</taxon>
        <taxon>Alteromonadales</taxon>
        <taxon>Colwelliaceae</taxon>
        <taxon>Thalassotalea</taxon>
    </lineage>
</organism>
<keyword evidence="1" id="KW-0472">Membrane</keyword>
<accession>A0ABQ6HH93</accession>
<keyword evidence="3" id="KW-1185">Reference proteome</keyword>
<evidence type="ECO:0000313" key="3">
    <source>
        <dbReference type="Proteomes" id="UP001157134"/>
    </source>
</evidence>
<dbReference type="Proteomes" id="UP001157134">
    <property type="component" value="Unassembled WGS sequence"/>
</dbReference>
<sequence>MIIKLAFQISSFVVLLVVSSIYGFLSLSTEMGLAILAGSIGLAFSNIDKISKFKGAGFEAEMNMVHTMLESQTEPTVEQKEQAKAQEQLTHDENCILICLQKTGYTWRYASTISGETGISQSETIDYLHELMGKGFAKNSKGSKGEIWSITALGKSVQEQHQFNLQKKS</sequence>